<dbReference type="SUPFAM" id="SSF46626">
    <property type="entry name" value="Cytochrome c"/>
    <property type="match status" value="1"/>
</dbReference>
<evidence type="ECO:0000256" key="1">
    <source>
        <dbReference type="ARBA" id="ARBA00022448"/>
    </source>
</evidence>
<comment type="caution">
    <text evidence="9">The sequence shown here is derived from an EMBL/GenBank/DDBJ whole genome shotgun (WGS) entry which is preliminary data.</text>
</comment>
<dbReference type="InterPro" id="IPR009056">
    <property type="entry name" value="Cyt_c-like_dom"/>
</dbReference>
<evidence type="ECO:0000313" key="9">
    <source>
        <dbReference type="EMBL" id="GHB42224.1"/>
    </source>
</evidence>
<reference evidence="10" key="1">
    <citation type="journal article" date="2019" name="Int. J. Syst. Evol. Microbiol.">
        <title>The Global Catalogue of Microorganisms (GCM) 10K type strain sequencing project: providing services to taxonomists for standard genome sequencing and annotation.</title>
        <authorList>
            <consortium name="The Broad Institute Genomics Platform"/>
            <consortium name="The Broad Institute Genome Sequencing Center for Infectious Disease"/>
            <person name="Wu L."/>
            <person name="Ma J."/>
        </authorList>
    </citation>
    <scope>NUCLEOTIDE SEQUENCE [LARGE SCALE GENOMIC DNA]</scope>
    <source>
        <strain evidence="10">KCTC 12861</strain>
    </source>
</reference>
<keyword evidence="1" id="KW-0813">Transport</keyword>
<dbReference type="PROSITE" id="PS51007">
    <property type="entry name" value="CYTC"/>
    <property type="match status" value="1"/>
</dbReference>
<dbReference type="InterPro" id="IPR036909">
    <property type="entry name" value="Cyt_c-like_dom_sf"/>
</dbReference>
<evidence type="ECO:0000256" key="5">
    <source>
        <dbReference type="ARBA" id="ARBA00023004"/>
    </source>
</evidence>
<evidence type="ECO:0000256" key="6">
    <source>
        <dbReference type="PROSITE-ProRule" id="PRU00433"/>
    </source>
</evidence>
<evidence type="ECO:0000256" key="7">
    <source>
        <dbReference type="SAM" id="SignalP"/>
    </source>
</evidence>
<evidence type="ECO:0000259" key="8">
    <source>
        <dbReference type="PROSITE" id="PS51007"/>
    </source>
</evidence>
<dbReference type="Pfam" id="PF00034">
    <property type="entry name" value="Cytochrom_C"/>
    <property type="match status" value="1"/>
</dbReference>
<keyword evidence="4" id="KW-0249">Electron transport</keyword>
<evidence type="ECO:0000313" key="10">
    <source>
        <dbReference type="Proteomes" id="UP000637980"/>
    </source>
</evidence>
<feature type="domain" description="Cytochrome c" evidence="8">
    <location>
        <begin position="22"/>
        <end position="121"/>
    </location>
</feature>
<dbReference type="InterPro" id="IPR002327">
    <property type="entry name" value="Cyt_c_1A/1B"/>
</dbReference>
<gene>
    <name evidence="9" type="ORF">GCM10007094_34290</name>
</gene>
<keyword evidence="5 6" id="KW-0408">Iron</keyword>
<sequence length="121" mass="13239">MRKLVLSLLSVMLLSGPVYAAGDAVKGAKVFKKCAACHSPEEGKNKMGPSLFGVVGRHAAAIEGYKYSKAMKKSDIVWDDENLAHFLKSPRKFVKGTKMSFAGIKKDDDMNNLLAYLDTLK</sequence>
<keyword evidence="7" id="KW-0732">Signal</keyword>
<keyword evidence="3 6" id="KW-0479">Metal-binding</keyword>
<dbReference type="Proteomes" id="UP000637980">
    <property type="component" value="Unassembled WGS sequence"/>
</dbReference>
<dbReference type="PRINTS" id="PR00604">
    <property type="entry name" value="CYTCHRMECIAB"/>
</dbReference>
<organism evidence="9 10">
    <name type="scientific">Pseudovibrio japonicus</name>
    <dbReference type="NCBI Taxonomy" id="366534"/>
    <lineage>
        <taxon>Bacteria</taxon>
        <taxon>Pseudomonadati</taxon>
        <taxon>Pseudomonadota</taxon>
        <taxon>Alphaproteobacteria</taxon>
        <taxon>Hyphomicrobiales</taxon>
        <taxon>Stappiaceae</taxon>
        <taxon>Pseudovibrio</taxon>
    </lineage>
</organism>
<accession>A0ABQ3ES24</accession>
<evidence type="ECO:0000256" key="2">
    <source>
        <dbReference type="ARBA" id="ARBA00022617"/>
    </source>
</evidence>
<keyword evidence="10" id="KW-1185">Reference proteome</keyword>
<feature type="chain" id="PRO_5047051902" evidence="7">
    <location>
        <begin position="21"/>
        <end position="121"/>
    </location>
</feature>
<feature type="signal peptide" evidence="7">
    <location>
        <begin position="1"/>
        <end position="20"/>
    </location>
</feature>
<dbReference type="PANTHER" id="PTHR11961">
    <property type="entry name" value="CYTOCHROME C"/>
    <property type="match status" value="1"/>
</dbReference>
<evidence type="ECO:0000256" key="4">
    <source>
        <dbReference type="ARBA" id="ARBA00022982"/>
    </source>
</evidence>
<dbReference type="EMBL" id="BMXE01000007">
    <property type="protein sequence ID" value="GHB42224.1"/>
    <property type="molecule type" value="Genomic_DNA"/>
</dbReference>
<evidence type="ECO:0000256" key="3">
    <source>
        <dbReference type="ARBA" id="ARBA00022723"/>
    </source>
</evidence>
<keyword evidence="2 6" id="KW-0349">Heme</keyword>
<proteinExistence type="predicted"/>
<dbReference type="RefSeq" id="WP_189438034.1">
    <property type="nucleotide sequence ID" value="NZ_BMXE01000007.1"/>
</dbReference>
<name>A0ABQ3ES24_9HYPH</name>
<dbReference type="Gene3D" id="1.10.760.10">
    <property type="entry name" value="Cytochrome c-like domain"/>
    <property type="match status" value="1"/>
</dbReference>
<protein>
    <submittedName>
        <fullName evidence="9">Cytochrome C protein</fullName>
    </submittedName>
</protein>